<evidence type="ECO:0000313" key="2">
    <source>
        <dbReference type="EnsemblFungi" id="MAPG_12048T0"/>
    </source>
</evidence>
<reference evidence="1" key="3">
    <citation type="submission" date="2011-03" db="EMBL/GenBank/DDBJ databases">
        <title>Annotation of Magnaporthe poae ATCC 64411.</title>
        <authorList>
            <person name="Ma L.-J."/>
            <person name="Dead R."/>
            <person name="Young S.K."/>
            <person name="Zeng Q."/>
            <person name="Gargeya S."/>
            <person name="Fitzgerald M."/>
            <person name="Haas B."/>
            <person name="Abouelleil A."/>
            <person name="Alvarado L."/>
            <person name="Arachchi H.M."/>
            <person name="Berlin A."/>
            <person name="Brown A."/>
            <person name="Chapman S.B."/>
            <person name="Chen Z."/>
            <person name="Dunbar C."/>
            <person name="Freedman E."/>
            <person name="Gearin G."/>
            <person name="Gellesch M."/>
            <person name="Goldberg J."/>
            <person name="Griggs A."/>
            <person name="Gujja S."/>
            <person name="Heiman D."/>
            <person name="Howarth C."/>
            <person name="Larson L."/>
            <person name="Lui A."/>
            <person name="MacDonald P.J.P."/>
            <person name="Mehta T."/>
            <person name="Montmayeur A."/>
            <person name="Murphy C."/>
            <person name="Neiman D."/>
            <person name="Pearson M."/>
            <person name="Priest M."/>
            <person name="Roberts A."/>
            <person name="Saif S."/>
            <person name="Shea T."/>
            <person name="Shenoy N."/>
            <person name="Sisk P."/>
            <person name="Stolte C."/>
            <person name="Sykes S."/>
            <person name="Yandava C."/>
            <person name="Wortman J."/>
            <person name="Nusbaum C."/>
            <person name="Birren B."/>
        </authorList>
    </citation>
    <scope>NUCLEOTIDE SEQUENCE</scope>
    <source>
        <strain evidence="1">ATCC 64411</strain>
    </source>
</reference>
<proteinExistence type="predicted"/>
<dbReference type="Proteomes" id="UP000011715">
    <property type="component" value="Unassembled WGS sequence"/>
</dbReference>
<dbReference type="STRING" id="644358.A0A0C4EGQ8"/>
<sequence length="192" mass="20717">MLFNDSPTKSTTECLEEPLALPAIATTMGPKTVADFTVEAGKLVAHNTSDVFITGTMVGKDWEWQRRGIDITNKAGGVGAPEPRRERAEHRPLKSEGTYLACAMVLEWLDVPAGVDGAIDARCRNTTVAIEAAIKAAGLHDAFNYMGGVAGFPYAYTGYGAANKQRLLDLWRKHDGERVPQTLWLGGLKIGA</sequence>
<gene>
    <name evidence="1" type="ORF">MAPG_12048</name>
</gene>
<reference evidence="2" key="4">
    <citation type="journal article" date="2015" name="G3 (Bethesda)">
        <title>Genome sequences of three phytopathogenic species of the Magnaporthaceae family of fungi.</title>
        <authorList>
            <person name="Okagaki L.H."/>
            <person name="Nunes C.C."/>
            <person name="Sailsbery J."/>
            <person name="Clay B."/>
            <person name="Brown D."/>
            <person name="John T."/>
            <person name="Oh Y."/>
            <person name="Young N."/>
            <person name="Fitzgerald M."/>
            <person name="Haas B.J."/>
            <person name="Zeng Q."/>
            <person name="Young S."/>
            <person name="Adiconis X."/>
            <person name="Fan L."/>
            <person name="Levin J.Z."/>
            <person name="Mitchell T.K."/>
            <person name="Okubara P.A."/>
            <person name="Farman M.L."/>
            <person name="Kohn L.M."/>
            <person name="Birren B."/>
            <person name="Ma L.-J."/>
            <person name="Dean R.A."/>
        </authorList>
    </citation>
    <scope>NUCLEOTIDE SEQUENCE</scope>
    <source>
        <strain evidence="2">ATCC 64411 / 73-15</strain>
    </source>
</reference>
<accession>A0A0C4EGQ8</accession>
<dbReference type="EMBL" id="ADBL01003036">
    <property type="status" value="NOT_ANNOTATED_CDS"/>
    <property type="molecule type" value="Genomic_DNA"/>
</dbReference>
<dbReference type="OrthoDB" id="2151789at2759"/>
<reference evidence="3" key="2">
    <citation type="submission" date="2010-05" db="EMBL/GenBank/DDBJ databases">
        <title>The genome sequence of Magnaporthe poae strain ATCC 64411.</title>
        <authorList>
            <person name="Ma L.-J."/>
            <person name="Dead R."/>
            <person name="Young S."/>
            <person name="Zeng Q."/>
            <person name="Koehrsen M."/>
            <person name="Alvarado L."/>
            <person name="Berlin A."/>
            <person name="Chapman S.B."/>
            <person name="Chen Z."/>
            <person name="Freedman E."/>
            <person name="Gellesch M."/>
            <person name="Goldberg J."/>
            <person name="Griggs A."/>
            <person name="Gujja S."/>
            <person name="Heilman E.R."/>
            <person name="Heiman D."/>
            <person name="Hepburn T."/>
            <person name="Howarth C."/>
            <person name="Jen D."/>
            <person name="Larson L."/>
            <person name="Mehta T."/>
            <person name="Neiman D."/>
            <person name="Pearson M."/>
            <person name="Roberts A."/>
            <person name="Saif S."/>
            <person name="Shea T."/>
            <person name="Shenoy N."/>
            <person name="Sisk P."/>
            <person name="Stolte C."/>
            <person name="Sykes S."/>
            <person name="Walk T."/>
            <person name="White J."/>
            <person name="Yandava C."/>
            <person name="Haas B."/>
            <person name="Nusbaum C."/>
            <person name="Birren B."/>
        </authorList>
    </citation>
    <scope>NUCLEOTIDE SEQUENCE [LARGE SCALE GENOMIC DNA]</scope>
    <source>
        <strain evidence="3">ATCC 64411 / 73-15</strain>
    </source>
</reference>
<evidence type="ECO:0000313" key="1">
    <source>
        <dbReference type="EMBL" id="KLU93109.1"/>
    </source>
</evidence>
<dbReference type="AlphaFoldDB" id="A0A0C4EGQ8"/>
<name>A0A0C4EGQ8_MAGP6</name>
<reference evidence="1" key="1">
    <citation type="submission" date="2010-05" db="EMBL/GenBank/DDBJ databases">
        <title>The Genome Sequence of Magnaporthe poae strain ATCC 64411.</title>
        <authorList>
            <consortium name="The Broad Institute Genome Sequencing Platform"/>
            <consortium name="Broad Institute Genome Sequencing Center for Infectious Disease"/>
            <person name="Ma L.-J."/>
            <person name="Dead R."/>
            <person name="Young S."/>
            <person name="Zeng Q."/>
            <person name="Koehrsen M."/>
            <person name="Alvarado L."/>
            <person name="Berlin A."/>
            <person name="Chapman S.B."/>
            <person name="Chen Z."/>
            <person name="Freedman E."/>
            <person name="Gellesch M."/>
            <person name="Goldberg J."/>
            <person name="Griggs A."/>
            <person name="Gujja S."/>
            <person name="Heilman E.R."/>
            <person name="Heiman D."/>
            <person name="Hepburn T."/>
            <person name="Howarth C."/>
            <person name="Jen D."/>
            <person name="Larson L."/>
            <person name="Mehta T."/>
            <person name="Neiman D."/>
            <person name="Pearson M."/>
            <person name="Roberts A."/>
            <person name="Saif S."/>
            <person name="Shea T."/>
            <person name="Shenoy N."/>
            <person name="Sisk P."/>
            <person name="Stolte C."/>
            <person name="Sykes S."/>
            <person name="Walk T."/>
            <person name="White J."/>
            <person name="Yandava C."/>
            <person name="Haas B."/>
            <person name="Nusbaum C."/>
            <person name="Birren B."/>
        </authorList>
    </citation>
    <scope>NUCLEOTIDE SEQUENCE</scope>
    <source>
        <strain evidence="1">ATCC 64411</strain>
    </source>
</reference>
<organism evidence="2 3">
    <name type="scientific">Magnaporthiopsis poae (strain ATCC 64411 / 73-15)</name>
    <name type="common">Kentucky bluegrass fungus</name>
    <name type="synonym">Magnaporthe poae</name>
    <dbReference type="NCBI Taxonomy" id="644358"/>
    <lineage>
        <taxon>Eukaryota</taxon>
        <taxon>Fungi</taxon>
        <taxon>Dikarya</taxon>
        <taxon>Ascomycota</taxon>
        <taxon>Pezizomycotina</taxon>
        <taxon>Sordariomycetes</taxon>
        <taxon>Sordariomycetidae</taxon>
        <taxon>Magnaporthales</taxon>
        <taxon>Magnaporthaceae</taxon>
        <taxon>Magnaporthiopsis</taxon>
    </lineage>
</organism>
<dbReference type="eggNOG" id="KOG1231">
    <property type="taxonomic scope" value="Eukaryota"/>
</dbReference>
<reference evidence="2" key="5">
    <citation type="submission" date="2015-06" db="UniProtKB">
        <authorList>
            <consortium name="EnsemblFungi"/>
        </authorList>
    </citation>
    <scope>IDENTIFICATION</scope>
    <source>
        <strain evidence="2">ATCC 64411</strain>
    </source>
</reference>
<dbReference type="EMBL" id="GL877100">
    <property type="protein sequence ID" value="KLU93109.1"/>
    <property type="molecule type" value="Genomic_DNA"/>
</dbReference>
<dbReference type="EnsemblFungi" id="MAPG_12048T0">
    <property type="protein sequence ID" value="MAPG_12048T0"/>
    <property type="gene ID" value="MAPG_12048"/>
</dbReference>
<keyword evidence="3" id="KW-1185">Reference proteome</keyword>
<evidence type="ECO:0000313" key="3">
    <source>
        <dbReference type="Proteomes" id="UP000011715"/>
    </source>
</evidence>
<dbReference type="VEuPathDB" id="FungiDB:MAPG_12048"/>
<protein>
    <submittedName>
        <fullName evidence="1 2">Uncharacterized protein</fullName>
    </submittedName>
</protein>